<proteinExistence type="inferred from homology"/>
<dbReference type="Pfam" id="PF16493">
    <property type="entry name" value="Meis_PKNOX_N"/>
    <property type="match status" value="1"/>
</dbReference>
<dbReference type="SMART" id="SM00389">
    <property type="entry name" value="HOX"/>
    <property type="match status" value="1"/>
</dbReference>
<evidence type="ECO:0000256" key="3">
    <source>
        <dbReference type="ARBA" id="ARBA00023125"/>
    </source>
</evidence>
<dbReference type="InterPro" id="IPR008422">
    <property type="entry name" value="KN_HD"/>
</dbReference>
<evidence type="ECO:0000256" key="2">
    <source>
        <dbReference type="ARBA" id="ARBA00009661"/>
    </source>
</evidence>
<feature type="region of interest" description="Disordered" evidence="9">
    <location>
        <begin position="461"/>
        <end position="484"/>
    </location>
</feature>
<feature type="compositionally biased region" description="Polar residues" evidence="9">
    <location>
        <begin position="260"/>
        <end position="280"/>
    </location>
</feature>
<comment type="caution">
    <text evidence="11">The sequence shown here is derived from an EMBL/GenBank/DDBJ whole genome shotgun (WGS) entry which is preliminary data.</text>
</comment>
<dbReference type="Proteomes" id="UP001175271">
    <property type="component" value="Unassembled WGS sequence"/>
</dbReference>
<evidence type="ECO:0000256" key="6">
    <source>
        <dbReference type="ARBA" id="ARBA00072562"/>
    </source>
</evidence>
<dbReference type="AlphaFoldDB" id="A0AA39HNT0"/>
<feature type="region of interest" description="Disordered" evidence="9">
    <location>
        <begin position="219"/>
        <end position="316"/>
    </location>
</feature>
<sequence length="789" mass="84591">MSSDFQGSPDRRRRRPIDERLEASGSTPIEKSEVDSGDSVMSQRYGDAGYGVPPPGSADAYQPGDPNVSLGFFPNPMAGGYGAPPGSGMPTHGLVDEQLDRDKKAIYAHPLFPLLTCLFEKCELATCTPREQNSGGGSADVCSSQSFQDDLAEFTKLIHSENKPYYVPNPELDTLMLQSIQVLRFHLLELEKVHELCDNFCHRYVTCLKGKMPMDIVNEERSSSSQPPVSPATTATSASPSVGSAPYQPPYEAQTVPLPENTSSISQQQQSHEGPSSSSYHDIKHDVDPSQSVASSSGASNASDANSSGAQSGDSKNQIQMHPLALGGAPTHMTAAGSQANNLAVSSPSASNSSAGGGQRQGSTPLSSGENLQQHQNLDTISDPVDLQYHHHHYPQGPPTHHHAAVVHDVLTECVESAGIVPMHQGFYMDATYYDDYATLTPATYIHEPTVVVVAPASSTSVEPAPASTPSSTTSADGKKCPAKKRGIFPKRATNTMRNWLFHHLTAPGRYEIELVAFELLGLCLSLNSNLPSTTQPHHHPLPHIFLSCKPSPPFYPFFPVLGDESLSVCGSSTEDGRDSVLSEGQGGNGGAGANGNSKRKVPKVFSKEAITKFRAWLFQNLTHPYPSEEQKKQLAADTGLTILQVNNWFINARRRIVQPMIDQSNRAGRSPVVNVFKNRRRKNSNGTSPGQSPDLSLNSSTPHYSPENGVAASVAGGYPGAAAAAAHTDLYRNAAMFPGNPYQSAMGHPFNPGLGNMFMPNPMAPMMAPYNPANPWMDLSHSGGLMDN</sequence>
<dbReference type="FunFam" id="1.10.10.60:FF:000004">
    <property type="entry name" value="Meis2 homeobox isoform 2c"/>
    <property type="match status" value="1"/>
</dbReference>
<keyword evidence="5 8" id="KW-0539">Nucleus</keyword>
<evidence type="ECO:0000313" key="12">
    <source>
        <dbReference type="Proteomes" id="UP001175271"/>
    </source>
</evidence>
<feature type="compositionally biased region" description="Low complexity" evidence="9">
    <location>
        <begin position="461"/>
        <end position="476"/>
    </location>
</feature>
<dbReference type="InterPro" id="IPR032453">
    <property type="entry name" value="PKNOX/Meis_N"/>
</dbReference>
<evidence type="ECO:0000256" key="4">
    <source>
        <dbReference type="ARBA" id="ARBA00023155"/>
    </source>
</evidence>
<accession>A0AA39HNT0</accession>
<dbReference type="PROSITE" id="PS50071">
    <property type="entry name" value="HOMEOBOX_2"/>
    <property type="match status" value="1"/>
</dbReference>
<feature type="compositionally biased region" description="Low complexity" evidence="9">
    <location>
        <begin position="341"/>
        <end position="354"/>
    </location>
</feature>
<comment type="subcellular location">
    <subcellularLocation>
        <location evidence="1 8">Nucleus</location>
    </subcellularLocation>
</comment>
<feature type="compositionally biased region" description="Polar residues" evidence="9">
    <location>
        <begin position="685"/>
        <end position="704"/>
    </location>
</feature>
<feature type="region of interest" description="Disordered" evidence="9">
    <location>
        <begin position="578"/>
        <end position="601"/>
    </location>
</feature>
<dbReference type="Gene3D" id="1.10.10.60">
    <property type="entry name" value="Homeodomain-like"/>
    <property type="match status" value="1"/>
</dbReference>
<dbReference type="InterPro" id="IPR050224">
    <property type="entry name" value="TALE_homeobox"/>
</dbReference>
<evidence type="ECO:0000256" key="7">
    <source>
        <dbReference type="ARBA" id="ARBA00083268"/>
    </source>
</evidence>
<dbReference type="CDD" id="cd00086">
    <property type="entry name" value="homeodomain"/>
    <property type="match status" value="1"/>
</dbReference>
<keyword evidence="3 8" id="KW-0238">DNA-binding</keyword>
<feature type="compositionally biased region" description="Low complexity" evidence="9">
    <location>
        <begin position="223"/>
        <end position="246"/>
    </location>
</feature>
<dbReference type="GO" id="GO:0000987">
    <property type="term" value="F:cis-regulatory region sequence-specific DNA binding"/>
    <property type="evidence" value="ECO:0007669"/>
    <property type="project" value="UniProtKB-ARBA"/>
</dbReference>
<dbReference type="InterPro" id="IPR009057">
    <property type="entry name" value="Homeodomain-like_sf"/>
</dbReference>
<feature type="region of interest" description="Disordered" evidence="9">
    <location>
        <begin position="1"/>
        <end position="68"/>
    </location>
</feature>
<dbReference type="SUPFAM" id="SSF46689">
    <property type="entry name" value="Homeodomain-like"/>
    <property type="match status" value="1"/>
</dbReference>
<gene>
    <name evidence="11" type="ORF">QR680_003790</name>
</gene>
<keyword evidence="12" id="KW-1185">Reference proteome</keyword>
<organism evidence="11 12">
    <name type="scientific">Steinernema hermaphroditum</name>
    <dbReference type="NCBI Taxonomy" id="289476"/>
    <lineage>
        <taxon>Eukaryota</taxon>
        <taxon>Metazoa</taxon>
        <taxon>Ecdysozoa</taxon>
        <taxon>Nematoda</taxon>
        <taxon>Chromadorea</taxon>
        <taxon>Rhabditida</taxon>
        <taxon>Tylenchina</taxon>
        <taxon>Panagrolaimomorpha</taxon>
        <taxon>Strongyloidoidea</taxon>
        <taxon>Steinernematidae</taxon>
        <taxon>Steinernema</taxon>
    </lineage>
</organism>
<reference evidence="11" key="1">
    <citation type="submission" date="2023-06" db="EMBL/GenBank/DDBJ databases">
        <title>Genomic analysis of the entomopathogenic nematode Steinernema hermaphroditum.</title>
        <authorList>
            <person name="Schwarz E.M."/>
            <person name="Heppert J.K."/>
            <person name="Baniya A."/>
            <person name="Schwartz H.T."/>
            <person name="Tan C.-H."/>
            <person name="Antoshechkin I."/>
            <person name="Sternberg P.W."/>
            <person name="Goodrich-Blair H."/>
            <person name="Dillman A.R."/>
        </authorList>
    </citation>
    <scope>NUCLEOTIDE SEQUENCE</scope>
    <source>
        <strain evidence="11">PS9179</strain>
        <tissue evidence="11">Whole animal</tissue>
    </source>
</reference>
<dbReference type="PANTHER" id="PTHR11850">
    <property type="entry name" value="HOMEOBOX PROTEIN TRANSCRIPTION FACTORS"/>
    <property type="match status" value="1"/>
</dbReference>
<comment type="similarity">
    <text evidence="2">Belongs to the TALE/MEIS homeobox family.</text>
</comment>
<evidence type="ECO:0000256" key="9">
    <source>
        <dbReference type="SAM" id="MobiDB-lite"/>
    </source>
</evidence>
<dbReference type="GO" id="GO:0005634">
    <property type="term" value="C:nucleus"/>
    <property type="evidence" value="ECO:0007669"/>
    <property type="project" value="UniProtKB-SubCell"/>
</dbReference>
<name>A0AA39HNT0_9BILA</name>
<evidence type="ECO:0000256" key="5">
    <source>
        <dbReference type="ARBA" id="ARBA00023242"/>
    </source>
</evidence>
<evidence type="ECO:0000256" key="8">
    <source>
        <dbReference type="PROSITE-ProRule" id="PRU00108"/>
    </source>
</evidence>
<feature type="compositionally biased region" description="Gly residues" evidence="9">
    <location>
        <begin position="585"/>
        <end position="594"/>
    </location>
</feature>
<feature type="region of interest" description="Disordered" evidence="9">
    <location>
        <begin position="341"/>
        <end position="374"/>
    </location>
</feature>
<protein>
    <recommendedName>
        <fullName evidence="6">Homeobox protein unc-62</fullName>
    </recommendedName>
    <alternativeName>
        <fullName evidence="7">Uncoordinated protein 62</fullName>
    </alternativeName>
</protein>
<evidence type="ECO:0000259" key="10">
    <source>
        <dbReference type="PROSITE" id="PS50071"/>
    </source>
</evidence>
<keyword evidence="4 8" id="KW-0371">Homeobox</keyword>
<dbReference type="Pfam" id="PF05920">
    <property type="entry name" value="Homeobox_KN"/>
    <property type="match status" value="1"/>
</dbReference>
<feature type="compositionally biased region" description="Low complexity" evidence="9">
    <location>
        <begin position="290"/>
        <end position="315"/>
    </location>
</feature>
<evidence type="ECO:0000313" key="11">
    <source>
        <dbReference type="EMBL" id="KAK0408133.1"/>
    </source>
</evidence>
<dbReference type="InterPro" id="IPR001356">
    <property type="entry name" value="HD"/>
</dbReference>
<feature type="region of interest" description="Disordered" evidence="9">
    <location>
        <begin position="669"/>
        <end position="709"/>
    </location>
</feature>
<dbReference type="GO" id="GO:0006355">
    <property type="term" value="P:regulation of DNA-templated transcription"/>
    <property type="evidence" value="ECO:0007669"/>
    <property type="project" value="InterPro"/>
</dbReference>
<dbReference type="GO" id="GO:0048663">
    <property type="term" value="P:neuron fate commitment"/>
    <property type="evidence" value="ECO:0007669"/>
    <property type="project" value="UniProtKB-ARBA"/>
</dbReference>
<feature type="DNA-binding region" description="Homeobox" evidence="8">
    <location>
        <begin position="599"/>
        <end position="661"/>
    </location>
</feature>
<feature type="compositionally biased region" description="Polar residues" evidence="9">
    <location>
        <begin position="361"/>
        <end position="374"/>
    </location>
</feature>
<evidence type="ECO:0000256" key="1">
    <source>
        <dbReference type="ARBA" id="ARBA00004123"/>
    </source>
</evidence>
<feature type="domain" description="Homeobox" evidence="10">
    <location>
        <begin position="597"/>
        <end position="660"/>
    </location>
</feature>
<dbReference type="EMBL" id="JAUCMV010000003">
    <property type="protein sequence ID" value="KAK0408133.1"/>
    <property type="molecule type" value="Genomic_DNA"/>
</dbReference>